<reference evidence="2" key="1">
    <citation type="journal article" date="2013" name="Proc. Natl. Acad. Sci. U.S.A.">
        <title>Genome structure and metabolic features in the red seaweed Chondrus crispus shed light on evolution of the Archaeplastida.</title>
        <authorList>
            <person name="Collen J."/>
            <person name="Porcel B."/>
            <person name="Carre W."/>
            <person name="Ball S.G."/>
            <person name="Chaparro C."/>
            <person name="Tonon T."/>
            <person name="Barbeyron T."/>
            <person name="Michel G."/>
            <person name="Noel B."/>
            <person name="Valentin K."/>
            <person name="Elias M."/>
            <person name="Artiguenave F."/>
            <person name="Arun A."/>
            <person name="Aury J.M."/>
            <person name="Barbosa-Neto J.F."/>
            <person name="Bothwell J.H."/>
            <person name="Bouget F.Y."/>
            <person name="Brillet L."/>
            <person name="Cabello-Hurtado F."/>
            <person name="Capella-Gutierrez S."/>
            <person name="Charrier B."/>
            <person name="Cladiere L."/>
            <person name="Cock J.M."/>
            <person name="Coelho S.M."/>
            <person name="Colleoni C."/>
            <person name="Czjzek M."/>
            <person name="Da Silva C."/>
            <person name="Delage L."/>
            <person name="Denoeud F."/>
            <person name="Deschamps P."/>
            <person name="Dittami S.M."/>
            <person name="Gabaldon T."/>
            <person name="Gachon C.M."/>
            <person name="Groisillier A."/>
            <person name="Herve C."/>
            <person name="Jabbari K."/>
            <person name="Katinka M."/>
            <person name="Kloareg B."/>
            <person name="Kowalczyk N."/>
            <person name="Labadie K."/>
            <person name="Leblanc C."/>
            <person name="Lopez P.J."/>
            <person name="McLachlan D.H."/>
            <person name="Meslet-Cladiere L."/>
            <person name="Moustafa A."/>
            <person name="Nehr Z."/>
            <person name="Nyvall Collen P."/>
            <person name="Panaud O."/>
            <person name="Partensky F."/>
            <person name="Poulain J."/>
            <person name="Rensing S.A."/>
            <person name="Rousvoal S."/>
            <person name="Samson G."/>
            <person name="Symeonidi A."/>
            <person name="Weissenbach J."/>
            <person name="Zambounis A."/>
            <person name="Wincker P."/>
            <person name="Boyen C."/>
        </authorList>
    </citation>
    <scope>NUCLEOTIDE SEQUENCE [LARGE SCALE GENOMIC DNA]</scope>
    <source>
        <strain evidence="2">cv. Stackhouse</strain>
    </source>
</reference>
<name>R7QGS7_CHOCR</name>
<gene>
    <name evidence="1" type="ORF">CHC_T00005037001</name>
</gene>
<dbReference type="Gramene" id="CDF36666">
    <property type="protein sequence ID" value="CDF36666"/>
    <property type="gene ID" value="CHC_T00005037001"/>
</dbReference>
<sequence>MRHYIRQAGALPWLYPLIMGPTRTQELENPLNARGILPHCIPVCMTL</sequence>
<dbReference type="EMBL" id="HG001795">
    <property type="protein sequence ID" value="CDF36666.1"/>
    <property type="molecule type" value="Genomic_DNA"/>
</dbReference>
<evidence type="ECO:0000313" key="2">
    <source>
        <dbReference type="Proteomes" id="UP000012073"/>
    </source>
</evidence>
<accession>R7QGS7</accession>
<evidence type="ECO:0000313" key="1">
    <source>
        <dbReference type="EMBL" id="CDF36666.1"/>
    </source>
</evidence>
<dbReference type="RefSeq" id="XP_005716485.1">
    <property type="nucleotide sequence ID" value="XM_005716428.1"/>
</dbReference>
<organism evidence="1 2">
    <name type="scientific">Chondrus crispus</name>
    <name type="common">Carrageen Irish moss</name>
    <name type="synonym">Polymorpha crispa</name>
    <dbReference type="NCBI Taxonomy" id="2769"/>
    <lineage>
        <taxon>Eukaryota</taxon>
        <taxon>Rhodophyta</taxon>
        <taxon>Florideophyceae</taxon>
        <taxon>Rhodymeniophycidae</taxon>
        <taxon>Gigartinales</taxon>
        <taxon>Gigartinaceae</taxon>
        <taxon>Chondrus</taxon>
    </lineage>
</organism>
<keyword evidence="2" id="KW-1185">Reference proteome</keyword>
<dbReference type="GeneID" id="17324200"/>
<dbReference type="KEGG" id="ccp:CHC_T00005037001"/>
<dbReference type="Proteomes" id="UP000012073">
    <property type="component" value="Unassembled WGS sequence"/>
</dbReference>
<protein>
    <submittedName>
        <fullName evidence="1">Uncharacterized protein</fullName>
    </submittedName>
</protein>
<proteinExistence type="predicted"/>
<dbReference type="AlphaFoldDB" id="R7QGS7"/>